<keyword evidence="1" id="KW-1133">Transmembrane helix</keyword>
<evidence type="ECO:0000259" key="3">
    <source>
        <dbReference type="PROSITE" id="PS50887"/>
    </source>
</evidence>
<feature type="transmembrane region" description="Helical" evidence="1">
    <location>
        <begin position="34"/>
        <end position="54"/>
    </location>
</feature>
<proteinExistence type="predicted"/>
<dbReference type="SUPFAM" id="SSF55073">
    <property type="entry name" value="Nucleotide cyclase"/>
    <property type="match status" value="1"/>
</dbReference>
<feature type="domain" description="GGDEF" evidence="3">
    <location>
        <begin position="394"/>
        <end position="528"/>
    </location>
</feature>
<sequence>MSTLVQGVGPTPTLLPTPIQPTTSLPALARRISLTWVSLTLASAALIVIWAATWQRTASEQRLIESNALAQQRSVAIILSENLTQVVDRGRLLALSADDWFEGRRSTTVARVNLQLATDQVFLRAALYNPALALQFQSAPAPVDARLEAAVREAALRLKAAAEPSLEIVAAPPGATESWSLPLLYAVMDRHAQVRGYLLLHMDLGYLLQLYRDVELGHTGSIKLLAPDHTLLAEVRAEGLSLPVQPQRIQGLDGTLATEGHRTIDIDGRGDVQLLAFRRAERTPFWVAVGRSADEILAGHERFNLRVWATLGLLSAVLLAAASLLLRSLRRQQALIDALRRSDQEKQSLILQLEDEKSRALALASLDHLTGLNNRRMFNQLAGSHLAAARRSPKHYALLYLDLDRFKLINDSLGHHVGDLLLQAVGQRLRTHVRSGDILGRMGGDEFALLVTGVDQAADVGQIAAKLVTELSQPYVDLAGHDLHVTPSVGIAFFPRDGHDITVLCRSADTAMYQSKRAGRGRYTFYDAALNPAGPKRYALERQLPRAIQDGELVLHFQPKVQLSDMRIVGMEALVRWQHPEFGLVFPGDFIPIAEQASLIGALGDWVMQACCAQQAAWRAAGLAPVPLAFNVSPQQLRDPSLPSRLGKLLRQHGLSATDIEIEITESCLVEPVEVAVKALSELERMGVHIALDDFGSGFSSLGQIRQLPIHKLKIDRSFVNDLRSNSDVGVIVTSIITLAHNLSMRVVAEGVELMDQLVYLKTAACDEVQGYFLSRPVAAEDAAKLMQHTHLRPP</sequence>
<accession>A0ABW2QN61</accession>
<dbReference type="Gene3D" id="3.20.20.450">
    <property type="entry name" value="EAL domain"/>
    <property type="match status" value="1"/>
</dbReference>
<dbReference type="SMART" id="SM00267">
    <property type="entry name" value="GGDEF"/>
    <property type="match status" value="1"/>
</dbReference>
<dbReference type="PROSITE" id="PS50887">
    <property type="entry name" value="GGDEF"/>
    <property type="match status" value="1"/>
</dbReference>
<protein>
    <submittedName>
        <fullName evidence="4">Bifunctional diguanylate cyclase/phosphodiesterase</fullName>
    </submittedName>
</protein>
<organism evidence="4 5">
    <name type="scientific">Hydrogenophaga atypica</name>
    <dbReference type="NCBI Taxonomy" id="249409"/>
    <lineage>
        <taxon>Bacteria</taxon>
        <taxon>Pseudomonadati</taxon>
        <taxon>Pseudomonadota</taxon>
        <taxon>Betaproteobacteria</taxon>
        <taxon>Burkholderiales</taxon>
        <taxon>Comamonadaceae</taxon>
        <taxon>Hydrogenophaga</taxon>
    </lineage>
</organism>
<dbReference type="Gene3D" id="3.30.450.20">
    <property type="entry name" value="PAS domain"/>
    <property type="match status" value="1"/>
</dbReference>
<feature type="transmembrane region" description="Helical" evidence="1">
    <location>
        <begin position="307"/>
        <end position="326"/>
    </location>
</feature>
<evidence type="ECO:0000313" key="5">
    <source>
        <dbReference type="Proteomes" id="UP001596501"/>
    </source>
</evidence>
<dbReference type="SMART" id="SM00052">
    <property type="entry name" value="EAL"/>
    <property type="match status" value="1"/>
</dbReference>
<dbReference type="Gene3D" id="3.30.70.270">
    <property type="match status" value="1"/>
</dbReference>
<dbReference type="InterPro" id="IPR029787">
    <property type="entry name" value="Nucleotide_cyclase"/>
</dbReference>
<dbReference type="CDD" id="cd12915">
    <property type="entry name" value="PDC2_DGC_like"/>
    <property type="match status" value="1"/>
</dbReference>
<evidence type="ECO:0000256" key="1">
    <source>
        <dbReference type="SAM" id="Phobius"/>
    </source>
</evidence>
<dbReference type="CDD" id="cd01948">
    <property type="entry name" value="EAL"/>
    <property type="match status" value="1"/>
</dbReference>
<dbReference type="Pfam" id="PF00563">
    <property type="entry name" value="EAL"/>
    <property type="match status" value="1"/>
</dbReference>
<dbReference type="NCBIfam" id="TIGR00254">
    <property type="entry name" value="GGDEF"/>
    <property type="match status" value="1"/>
</dbReference>
<dbReference type="Proteomes" id="UP001596501">
    <property type="component" value="Unassembled WGS sequence"/>
</dbReference>
<dbReference type="EMBL" id="JBHTCA010000011">
    <property type="protein sequence ID" value="MFC7410072.1"/>
    <property type="molecule type" value="Genomic_DNA"/>
</dbReference>
<dbReference type="InterPro" id="IPR043128">
    <property type="entry name" value="Rev_trsase/Diguanyl_cyclase"/>
</dbReference>
<dbReference type="RefSeq" id="WP_382224619.1">
    <property type="nucleotide sequence ID" value="NZ_JBHTCA010000011.1"/>
</dbReference>
<keyword evidence="1" id="KW-0812">Transmembrane</keyword>
<reference evidence="5" key="1">
    <citation type="journal article" date="2019" name="Int. J. Syst. Evol. Microbiol.">
        <title>The Global Catalogue of Microorganisms (GCM) 10K type strain sequencing project: providing services to taxonomists for standard genome sequencing and annotation.</title>
        <authorList>
            <consortium name="The Broad Institute Genomics Platform"/>
            <consortium name="The Broad Institute Genome Sequencing Center for Infectious Disease"/>
            <person name="Wu L."/>
            <person name="Ma J."/>
        </authorList>
    </citation>
    <scope>NUCLEOTIDE SEQUENCE [LARGE SCALE GENOMIC DNA]</scope>
    <source>
        <strain evidence="5">CGMCC 1.12371</strain>
    </source>
</reference>
<dbReference type="PANTHER" id="PTHR44757">
    <property type="entry name" value="DIGUANYLATE CYCLASE DGCP"/>
    <property type="match status" value="1"/>
</dbReference>
<comment type="caution">
    <text evidence="4">The sequence shown here is derived from an EMBL/GenBank/DDBJ whole genome shotgun (WGS) entry which is preliminary data.</text>
</comment>
<dbReference type="SUPFAM" id="SSF141868">
    <property type="entry name" value="EAL domain-like"/>
    <property type="match status" value="1"/>
</dbReference>
<name>A0ABW2QN61_9BURK</name>
<keyword evidence="1" id="KW-0472">Membrane</keyword>
<gene>
    <name evidence="4" type="ORF">ACFQPB_14485</name>
</gene>
<dbReference type="InterPro" id="IPR035919">
    <property type="entry name" value="EAL_sf"/>
</dbReference>
<dbReference type="InterPro" id="IPR052155">
    <property type="entry name" value="Biofilm_reg_signaling"/>
</dbReference>
<dbReference type="PANTHER" id="PTHR44757:SF2">
    <property type="entry name" value="BIOFILM ARCHITECTURE MAINTENANCE PROTEIN MBAA"/>
    <property type="match status" value="1"/>
</dbReference>
<dbReference type="InterPro" id="IPR001633">
    <property type="entry name" value="EAL_dom"/>
</dbReference>
<evidence type="ECO:0000259" key="2">
    <source>
        <dbReference type="PROSITE" id="PS50883"/>
    </source>
</evidence>
<dbReference type="CDD" id="cd01949">
    <property type="entry name" value="GGDEF"/>
    <property type="match status" value="1"/>
</dbReference>
<evidence type="ECO:0000313" key="4">
    <source>
        <dbReference type="EMBL" id="MFC7410072.1"/>
    </source>
</evidence>
<dbReference type="Pfam" id="PF00990">
    <property type="entry name" value="GGDEF"/>
    <property type="match status" value="1"/>
</dbReference>
<dbReference type="PROSITE" id="PS50883">
    <property type="entry name" value="EAL"/>
    <property type="match status" value="1"/>
</dbReference>
<feature type="domain" description="EAL" evidence="2">
    <location>
        <begin position="537"/>
        <end position="791"/>
    </location>
</feature>
<dbReference type="InterPro" id="IPR000160">
    <property type="entry name" value="GGDEF_dom"/>
</dbReference>
<keyword evidence="5" id="KW-1185">Reference proteome</keyword>